<dbReference type="CDD" id="cd24058">
    <property type="entry name" value="ASKHA_NBD_ROK_PPGK"/>
    <property type="match status" value="1"/>
</dbReference>
<dbReference type="PANTHER" id="PTHR18964">
    <property type="entry name" value="ROK (REPRESSOR, ORF, KINASE) FAMILY"/>
    <property type="match status" value="1"/>
</dbReference>
<dbReference type="InterPro" id="IPR000600">
    <property type="entry name" value="ROK"/>
</dbReference>
<name>A0A516PTV5_9ACTN</name>
<accession>A0A516PTV5</accession>
<feature type="region of interest" description="Disordered" evidence="2">
    <location>
        <begin position="1"/>
        <end position="26"/>
    </location>
</feature>
<evidence type="ECO:0000313" key="3">
    <source>
        <dbReference type="EMBL" id="QDP94569.1"/>
    </source>
</evidence>
<reference evidence="3 4" key="1">
    <citation type="submission" date="2019-07" db="EMBL/GenBank/DDBJ databases">
        <title>Microlunatus dokdonensis sp. nov. isolated from the rhizospheric soil of the wild plant Elymus tsukushiensis.</title>
        <authorList>
            <person name="Ghim S.-Y."/>
            <person name="Hwang Y.-J."/>
            <person name="Son J.-S."/>
            <person name="Shin J.-H."/>
        </authorList>
    </citation>
    <scope>NUCLEOTIDE SEQUENCE [LARGE SCALE GENOMIC DNA]</scope>
    <source>
        <strain evidence="3 4">KUDC0627</strain>
    </source>
</reference>
<dbReference type="Gene3D" id="3.30.420.40">
    <property type="match status" value="2"/>
</dbReference>
<protein>
    <submittedName>
        <fullName evidence="3">ROK family protein</fullName>
    </submittedName>
</protein>
<dbReference type="NCBIfam" id="NF045942">
    <property type="entry name" value="PolPhglucPhase"/>
    <property type="match status" value="1"/>
</dbReference>
<dbReference type="AlphaFoldDB" id="A0A516PTV5"/>
<dbReference type="InterPro" id="IPR043129">
    <property type="entry name" value="ATPase_NBD"/>
</dbReference>
<dbReference type="SUPFAM" id="SSF53067">
    <property type="entry name" value="Actin-like ATPase domain"/>
    <property type="match status" value="1"/>
</dbReference>
<dbReference type="Pfam" id="PF00480">
    <property type="entry name" value="ROK"/>
    <property type="match status" value="1"/>
</dbReference>
<evidence type="ECO:0000313" key="4">
    <source>
        <dbReference type="Proteomes" id="UP000319263"/>
    </source>
</evidence>
<dbReference type="PANTHER" id="PTHR18964:SF146">
    <property type="entry name" value="POLYPHOSPHATE GLUCOKINASE"/>
    <property type="match status" value="1"/>
</dbReference>
<dbReference type="RefSeq" id="WP_143984558.1">
    <property type="nucleotide sequence ID" value="NZ_CP041692.1"/>
</dbReference>
<dbReference type="OrthoDB" id="849313at2"/>
<dbReference type="Proteomes" id="UP000319263">
    <property type="component" value="Chromosome"/>
</dbReference>
<comment type="similarity">
    <text evidence="1">Belongs to the ROK (NagC/XylR) family.</text>
</comment>
<dbReference type="KEGG" id="mik:FOE78_00355"/>
<keyword evidence="4" id="KW-1185">Reference proteome</keyword>
<dbReference type="EMBL" id="CP041692">
    <property type="protein sequence ID" value="QDP94569.1"/>
    <property type="molecule type" value="Genomic_DNA"/>
</dbReference>
<proteinExistence type="inferred from homology"/>
<organism evidence="3 4">
    <name type="scientific">Microlunatus elymi</name>
    <dbReference type="NCBI Taxonomy" id="2596828"/>
    <lineage>
        <taxon>Bacteria</taxon>
        <taxon>Bacillati</taxon>
        <taxon>Actinomycetota</taxon>
        <taxon>Actinomycetes</taxon>
        <taxon>Propionibacteriales</taxon>
        <taxon>Propionibacteriaceae</taxon>
        <taxon>Microlunatus</taxon>
    </lineage>
</organism>
<evidence type="ECO:0000256" key="1">
    <source>
        <dbReference type="ARBA" id="ARBA00006479"/>
    </source>
</evidence>
<gene>
    <name evidence="3" type="ORF">FOE78_00355</name>
</gene>
<sequence length="273" mass="28634">MSETTAASGSDGVASPTTGSASDRPVLGIDIGGSGIKGAPVDLHTGEFAADRLRIDTPADSTPENVARVVAKIVSEFTDQIGDGPIGVTIPAVVNHGITRSAANIDKSWIDHPAEKTFEDVLGRNIVLVNDADAAGVAEVQYGAAKGNLGVVLLTTLGTGIGSALIHNGMLVPNTEFGHLEIDGHDAESRASAKFKEDKGLSYKKWAEKHLQRYYEVLESLTWPDLIVVGGGVSRKSEKFLPLLKLNAEIVPAKLQNSAGIVGAAWLAHNWKG</sequence>
<evidence type="ECO:0000256" key="2">
    <source>
        <dbReference type="SAM" id="MobiDB-lite"/>
    </source>
</evidence>